<dbReference type="RefSeq" id="WP_194366616.1">
    <property type="nucleotide sequence ID" value="NZ_CP054493.1"/>
</dbReference>
<keyword evidence="1" id="KW-0472">Membrane</keyword>
<keyword evidence="1" id="KW-1133">Transmembrane helix</keyword>
<organism evidence="2 3">
    <name type="scientific">Candidatus Sulfurimonas marisnigri</name>
    <dbReference type="NCBI Taxonomy" id="2740405"/>
    <lineage>
        <taxon>Bacteria</taxon>
        <taxon>Pseudomonadati</taxon>
        <taxon>Campylobacterota</taxon>
        <taxon>Epsilonproteobacteria</taxon>
        <taxon>Campylobacterales</taxon>
        <taxon>Sulfurimonadaceae</taxon>
        <taxon>Sulfurimonas</taxon>
    </lineage>
</organism>
<evidence type="ECO:0000313" key="2">
    <source>
        <dbReference type="EMBL" id="QOY54571.1"/>
    </source>
</evidence>
<evidence type="ECO:0000313" key="3">
    <source>
        <dbReference type="Proteomes" id="UP000593836"/>
    </source>
</evidence>
<dbReference type="EMBL" id="CP054493">
    <property type="protein sequence ID" value="QOY54571.1"/>
    <property type="molecule type" value="Genomic_DNA"/>
</dbReference>
<dbReference type="Proteomes" id="UP000593836">
    <property type="component" value="Chromosome"/>
</dbReference>
<proteinExistence type="predicted"/>
<gene>
    <name evidence="2" type="ORF">HUE87_12025</name>
</gene>
<dbReference type="AlphaFoldDB" id="A0A7S7M029"/>
<accession>A0A7S7M029</accession>
<feature type="transmembrane region" description="Helical" evidence="1">
    <location>
        <begin position="58"/>
        <end position="82"/>
    </location>
</feature>
<keyword evidence="1" id="KW-0812">Transmembrane</keyword>
<reference evidence="2 3" key="1">
    <citation type="submission" date="2020-05" db="EMBL/GenBank/DDBJ databases">
        <title>Sulfurimonas marisnigri, sp. nov., and Sulfurimonas baltica, sp. nov., manganese oxide reducing chemolithoautotrophs of the class Epsilonproteobacteria isolated from the pelagic redoxclines of the Black and Baltic Seas and emended description of the genus Sulfurimonas.</title>
        <authorList>
            <person name="Henkel J.V."/>
            <person name="Laudan C."/>
            <person name="Werner J."/>
            <person name="Neu T."/>
            <person name="Plewe S."/>
            <person name="Sproer C."/>
            <person name="Bunk B."/>
            <person name="Schulz-Vogt H.N."/>
        </authorList>
    </citation>
    <scope>NUCLEOTIDE SEQUENCE [LARGE SCALE GENOMIC DNA]</scope>
    <source>
        <strain evidence="2 3">SoZ1</strain>
    </source>
</reference>
<evidence type="ECO:0000256" key="1">
    <source>
        <dbReference type="SAM" id="Phobius"/>
    </source>
</evidence>
<protein>
    <submittedName>
        <fullName evidence="2">Uncharacterized protein</fullName>
    </submittedName>
</protein>
<dbReference type="KEGG" id="smas:HUE87_12025"/>
<sequence>MENFNKLIHSVVPVWAFIFLASVLVGAIYAAQIVGFSLLDDTLLNAATTRSLHITLMLYGPIILGLLVGFYDVSFALIYLLFRSRL</sequence>
<keyword evidence="3" id="KW-1185">Reference proteome</keyword>
<feature type="transmembrane region" description="Helical" evidence="1">
    <location>
        <begin position="12"/>
        <end position="38"/>
    </location>
</feature>
<name>A0A7S7M029_9BACT</name>